<keyword evidence="5 14" id="KW-0552">Olfaction</keyword>
<feature type="transmembrane region" description="Helical" evidence="14">
    <location>
        <begin position="137"/>
        <end position="161"/>
    </location>
</feature>
<evidence type="ECO:0000259" key="15">
    <source>
        <dbReference type="PROSITE" id="PS50262"/>
    </source>
</evidence>
<keyword evidence="9" id="KW-1015">Disulfide bond</keyword>
<feature type="transmembrane region" description="Helical" evidence="14">
    <location>
        <begin position="270"/>
        <end position="287"/>
    </location>
</feature>
<comment type="caution">
    <text evidence="16">The sequence shown here is derived from an EMBL/GenBank/DDBJ whole genome shotgun (WGS) entry which is preliminary data.</text>
</comment>
<keyword evidence="7 13" id="KW-0297">G-protein coupled receptor</keyword>
<keyword evidence="10 13" id="KW-0675">Receptor</keyword>
<feature type="transmembrane region" description="Helical" evidence="14">
    <location>
        <begin position="193"/>
        <end position="219"/>
    </location>
</feature>
<feature type="transmembrane region" description="Helical" evidence="14">
    <location>
        <begin position="76"/>
        <end position="97"/>
    </location>
</feature>
<sequence>MVTEMFLVGFGNLQHISNCIFVLFLIIYLATVTGNMLIITLISTSTNLQSPMYFFLSNLSACEVFMTTTITPNMLYILWLNGGFISLYGCIIQFYLASSSGSAECLLLTVMAYDRHLAICNPLRYSSIMNYNTCNHLAAWAWVVGFTVLAMLMITIFHLQFCGSNTIDHFYCDLAPLLQLSSSDTYLVDMEEIFIIIFLGIVTFVLIIVSYISIFHTILKISSRSGRQKTFSTCSSHLASVCIYFGSICITYMIPSQPKKPKKKINKFTSLLYTVAIPLLNPIIYSLRNREMIDSFKHYFKLINKS</sequence>
<dbReference type="PANTHER" id="PTHR24242:SF253">
    <property type="entry name" value="OLFACTORY RECEPTOR-RELATED"/>
    <property type="match status" value="1"/>
</dbReference>
<evidence type="ECO:0000256" key="1">
    <source>
        <dbReference type="ARBA" id="ARBA00004651"/>
    </source>
</evidence>
<keyword evidence="4 13" id="KW-0812">Transmembrane</keyword>
<evidence type="ECO:0000256" key="11">
    <source>
        <dbReference type="ARBA" id="ARBA00023180"/>
    </source>
</evidence>
<organism evidence="16 17">
    <name type="scientific">Staurois parvus</name>
    <dbReference type="NCBI Taxonomy" id="386267"/>
    <lineage>
        <taxon>Eukaryota</taxon>
        <taxon>Metazoa</taxon>
        <taxon>Chordata</taxon>
        <taxon>Craniata</taxon>
        <taxon>Vertebrata</taxon>
        <taxon>Euteleostomi</taxon>
        <taxon>Amphibia</taxon>
        <taxon>Batrachia</taxon>
        <taxon>Anura</taxon>
        <taxon>Neobatrachia</taxon>
        <taxon>Ranoidea</taxon>
        <taxon>Ranidae</taxon>
        <taxon>Staurois</taxon>
    </lineage>
</organism>
<keyword evidence="17" id="KW-1185">Reference proteome</keyword>
<keyword evidence="2 14" id="KW-1003">Cell membrane</keyword>
<evidence type="ECO:0000256" key="8">
    <source>
        <dbReference type="ARBA" id="ARBA00023136"/>
    </source>
</evidence>
<dbReference type="PRINTS" id="PR00245">
    <property type="entry name" value="OLFACTORYR"/>
</dbReference>
<dbReference type="Gene3D" id="1.20.1070.10">
    <property type="entry name" value="Rhodopsin 7-helix transmembrane proteins"/>
    <property type="match status" value="1"/>
</dbReference>
<feature type="transmembrane region" description="Helical" evidence="14">
    <location>
        <begin position="20"/>
        <end position="41"/>
    </location>
</feature>
<evidence type="ECO:0000256" key="13">
    <source>
        <dbReference type="RuleBase" id="RU000688"/>
    </source>
</evidence>
<evidence type="ECO:0000256" key="12">
    <source>
        <dbReference type="ARBA" id="ARBA00023224"/>
    </source>
</evidence>
<dbReference type="PROSITE" id="PS00237">
    <property type="entry name" value="G_PROTEIN_RECEP_F1_1"/>
    <property type="match status" value="1"/>
</dbReference>
<proteinExistence type="inferred from homology"/>
<evidence type="ECO:0000313" key="16">
    <source>
        <dbReference type="EMBL" id="CAI9606432.1"/>
    </source>
</evidence>
<dbReference type="EMBL" id="CATNWA010018269">
    <property type="protein sequence ID" value="CAI9606432.1"/>
    <property type="molecule type" value="Genomic_DNA"/>
</dbReference>
<name>A0ABN9GAI3_9NEOB</name>
<accession>A0ABN9GAI3</accession>
<comment type="similarity">
    <text evidence="13">Belongs to the G-protein coupled receptor 1 family.</text>
</comment>
<keyword evidence="3 14" id="KW-0716">Sensory transduction</keyword>
<reference evidence="16" key="1">
    <citation type="submission" date="2023-05" db="EMBL/GenBank/DDBJ databases">
        <authorList>
            <person name="Stuckert A."/>
        </authorList>
    </citation>
    <scope>NUCLEOTIDE SEQUENCE</scope>
</reference>
<dbReference type="SUPFAM" id="SSF81321">
    <property type="entry name" value="Family A G protein-coupled receptor-like"/>
    <property type="match status" value="1"/>
</dbReference>
<evidence type="ECO:0000256" key="5">
    <source>
        <dbReference type="ARBA" id="ARBA00022725"/>
    </source>
</evidence>
<keyword evidence="12 13" id="KW-0807">Transducer</keyword>
<keyword evidence="11" id="KW-0325">Glycoprotein</keyword>
<dbReference type="Proteomes" id="UP001162483">
    <property type="component" value="Unassembled WGS sequence"/>
</dbReference>
<evidence type="ECO:0000256" key="6">
    <source>
        <dbReference type="ARBA" id="ARBA00022989"/>
    </source>
</evidence>
<evidence type="ECO:0000313" key="17">
    <source>
        <dbReference type="Proteomes" id="UP001162483"/>
    </source>
</evidence>
<evidence type="ECO:0000256" key="4">
    <source>
        <dbReference type="ARBA" id="ARBA00022692"/>
    </source>
</evidence>
<keyword evidence="6 14" id="KW-1133">Transmembrane helix</keyword>
<feature type="transmembrane region" description="Helical" evidence="14">
    <location>
        <begin position="231"/>
        <end position="254"/>
    </location>
</feature>
<evidence type="ECO:0000256" key="9">
    <source>
        <dbReference type="ARBA" id="ARBA00023157"/>
    </source>
</evidence>
<comment type="subcellular location">
    <subcellularLocation>
        <location evidence="1 14">Cell membrane</location>
        <topology evidence="1 14">Multi-pass membrane protein</topology>
    </subcellularLocation>
</comment>
<dbReference type="InterPro" id="IPR000725">
    <property type="entry name" value="Olfact_rcpt"/>
</dbReference>
<evidence type="ECO:0000256" key="7">
    <source>
        <dbReference type="ARBA" id="ARBA00023040"/>
    </source>
</evidence>
<evidence type="ECO:0000256" key="2">
    <source>
        <dbReference type="ARBA" id="ARBA00022475"/>
    </source>
</evidence>
<keyword evidence="8 14" id="KW-0472">Membrane</keyword>
<dbReference type="PANTHER" id="PTHR24242">
    <property type="entry name" value="G-PROTEIN COUPLED RECEPTOR"/>
    <property type="match status" value="1"/>
</dbReference>
<evidence type="ECO:0000256" key="14">
    <source>
        <dbReference type="RuleBase" id="RU363047"/>
    </source>
</evidence>
<evidence type="ECO:0000256" key="10">
    <source>
        <dbReference type="ARBA" id="ARBA00023170"/>
    </source>
</evidence>
<dbReference type="Pfam" id="PF13853">
    <property type="entry name" value="7tm_4"/>
    <property type="match status" value="1"/>
</dbReference>
<evidence type="ECO:0000256" key="3">
    <source>
        <dbReference type="ARBA" id="ARBA00022606"/>
    </source>
</evidence>
<dbReference type="PROSITE" id="PS50262">
    <property type="entry name" value="G_PROTEIN_RECEP_F1_2"/>
    <property type="match status" value="1"/>
</dbReference>
<dbReference type="InterPro" id="IPR050939">
    <property type="entry name" value="Olfactory_GPCR1"/>
</dbReference>
<dbReference type="PRINTS" id="PR00237">
    <property type="entry name" value="GPCRRHODOPSN"/>
</dbReference>
<dbReference type="InterPro" id="IPR000276">
    <property type="entry name" value="GPCR_Rhodpsn"/>
</dbReference>
<protein>
    <recommendedName>
        <fullName evidence="14">Olfactory receptor</fullName>
    </recommendedName>
</protein>
<dbReference type="InterPro" id="IPR017452">
    <property type="entry name" value="GPCR_Rhodpsn_7TM"/>
</dbReference>
<feature type="domain" description="G-protein coupled receptors family 1 profile" evidence="15">
    <location>
        <begin position="34"/>
        <end position="285"/>
    </location>
</feature>
<gene>
    <name evidence="16" type="ORF">SPARVUS_LOCUS13766786</name>
</gene>